<feature type="region of interest" description="Disordered" evidence="1">
    <location>
        <begin position="1"/>
        <end position="89"/>
    </location>
</feature>
<organism evidence="2 3">
    <name type="scientific">Capronia epimyces CBS 606.96</name>
    <dbReference type="NCBI Taxonomy" id="1182542"/>
    <lineage>
        <taxon>Eukaryota</taxon>
        <taxon>Fungi</taxon>
        <taxon>Dikarya</taxon>
        <taxon>Ascomycota</taxon>
        <taxon>Pezizomycotina</taxon>
        <taxon>Eurotiomycetes</taxon>
        <taxon>Chaetothyriomycetidae</taxon>
        <taxon>Chaetothyriales</taxon>
        <taxon>Herpotrichiellaceae</taxon>
        <taxon>Capronia</taxon>
    </lineage>
</organism>
<feature type="region of interest" description="Disordered" evidence="1">
    <location>
        <begin position="602"/>
        <end position="622"/>
    </location>
</feature>
<name>W9XP32_9EURO</name>
<feature type="region of interest" description="Disordered" evidence="1">
    <location>
        <begin position="225"/>
        <end position="254"/>
    </location>
</feature>
<dbReference type="STRING" id="1182542.W9XP32"/>
<comment type="caution">
    <text evidence="2">The sequence shown here is derived from an EMBL/GenBank/DDBJ whole genome shotgun (WGS) entry which is preliminary data.</text>
</comment>
<dbReference type="GeneID" id="19172673"/>
<feature type="compositionally biased region" description="Polar residues" evidence="1">
    <location>
        <begin position="110"/>
        <end position="123"/>
    </location>
</feature>
<accession>W9XP32</accession>
<evidence type="ECO:0000313" key="3">
    <source>
        <dbReference type="Proteomes" id="UP000019478"/>
    </source>
</evidence>
<dbReference type="RefSeq" id="XP_007736873.1">
    <property type="nucleotide sequence ID" value="XM_007738683.1"/>
</dbReference>
<dbReference type="Proteomes" id="UP000019478">
    <property type="component" value="Unassembled WGS sequence"/>
</dbReference>
<proteinExistence type="predicted"/>
<feature type="region of interest" description="Disordered" evidence="1">
    <location>
        <begin position="106"/>
        <end position="137"/>
    </location>
</feature>
<dbReference type="AlphaFoldDB" id="W9XP32"/>
<dbReference type="HOGENOM" id="CLU_025396_0_0_1"/>
<keyword evidence="3" id="KW-1185">Reference proteome</keyword>
<dbReference type="OrthoDB" id="4226666at2759"/>
<feature type="compositionally biased region" description="Polar residues" evidence="1">
    <location>
        <begin position="26"/>
        <end position="36"/>
    </location>
</feature>
<reference evidence="2 3" key="1">
    <citation type="submission" date="2013-03" db="EMBL/GenBank/DDBJ databases">
        <title>The Genome Sequence of Capronia epimyces CBS 606.96.</title>
        <authorList>
            <consortium name="The Broad Institute Genomics Platform"/>
            <person name="Cuomo C."/>
            <person name="de Hoog S."/>
            <person name="Gorbushina A."/>
            <person name="Walker B."/>
            <person name="Young S.K."/>
            <person name="Zeng Q."/>
            <person name="Gargeya S."/>
            <person name="Fitzgerald M."/>
            <person name="Haas B."/>
            <person name="Abouelleil A."/>
            <person name="Allen A.W."/>
            <person name="Alvarado L."/>
            <person name="Arachchi H.M."/>
            <person name="Berlin A.M."/>
            <person name="Chapman S.B."/>
            <person name="Gainer-Dewar J."/>
            <person name="Goldberg J."/>
            <person name="Griggs A."/>
            <person name="Gujja S."/>
            <person name="Hansen M."/>
            <person name="Howarth C."/>
            <person name="Imamovic A."/>
            <person name="Ireland A."/>
            <person name="Larimer J."/>
            <person name="McCowan C."/>
            <person name="Murphy C."/>
            <person name="Pearson M."/>
            <person name="Poon T.W."/>
            <person name="Priest M."/>
            <person name="Roberts A."/>
            <person name="Saif S."/>
            <person name="Shea T."/>
            <person name="Sisk P."/>
            <person name="Sykes S."/>
            <person name="Wortman J."/>
            <person name="Nusbaum C."/>
            <person name="Birren B."/>
        </authorList>
    </citation>
    <scope>NUCLEOTIDE SEQUENCE [LARGE SCALE GENOMIC DNA]</scope>
    <source>
        <strain evidence="2 3">CBS 606.96</strain>
    </source>
</reference>
<feature type="compositionally biased region" description="Low complexity" evidence="1">
    <location>
        <begin position="37"/>
        <end position="49"/>
    </location>
</feature>
<gene>
    <name evidence="2" type="ORF">A1O3_08586</name>
</gene>
<evidence type="ECO:0000313" key="2">
    <source>
        <dbReference type="EMBL" id="EXJ79085.1"/>
    </source>
</evidence>
<dbReference type="EMBL" id="AMGY01000008">
    <property type="protein sequence ID" value="EXJ79085.1"/>
    <property type="molecule type" value="Genomic_DNA"/>
</dbReference>
<evidence type="ECO:0000256" key="1">
    <source>
        <dbReference type="SAM" id="MobiDB-lite"/>
    </source>
</evidence>
<dbReference type="eggNOG" id="ENOG502SFBR">
    <property type="taxonomic scope" value="Eukaryota"/>
</dbReference>
<sequence>MGRRPRQSGHLQGQFPLRRVAPNQARLPSSLPQRASNLEPLLENPNQLPYRPPGLPQTSVTPPTDKLPASISPVSARSTLSHGSGANSAATTSYTSALAYARRLSPDADTPTSSVISSLQSVHETSHVDGWPRPARPVVSDRLSDTGIQMTEDVVGIGVPTSVNYPQDYLQPPQFVSPRGLSPGEHQRYPHKTEPWSTLPFRHEDHWFNGDMDTARVGTMDCISASTHSQSGQEKGGRRKGPLSREGRQQASDCDTQLPCTNCLTKERRKIPKQCIQARFDWKGCKSMLFPEEITCRLQKENLARYLSNATFIYSARPKFQVPLELNVGSPLYVTVKEFCPLHLALRHAHVPIENADGSKSYTKCQVWSPPIIMFIKDSRDLERQVKLVRQRIVAMFAQVLDDPQRWRDWTVKYFPHRADDFQTTILEHIGLYYRKDIKEHAVIKTALSLLWFMYLLWNKFTVPTAAVPQLEEHIDSRRPVWAPQDIHVIPDTINRFLKAIIMPMAMKAARKITATLHDMLFQMSVTQKQSTARTDIALCLAFVLLMFVGQMQAALVLLADTPASETGMKYSFEEAETKIRAIEQSVNEYLLSFHKFTLSRRSLPKSTGKPGPRGHKNHDNAHSMGEIHAQEFGLVGRLRREVEQEYGERGISELREMLMADIAADQERPEELELGKIDFRTFPRTNVARLCWKLFLNVEDGEGC</sequence>
<feature type="compositionally biased region" description="Polar residues" evidence="1">
    <location>
        <begin position="72"/>
        <end position="85"/>
    </location>
</feature>
<protein>
    <submittedName>
        <fullName evidence="2">Uncharacterized protein</fullName>
    </submittedName>
</protein>